<name>A0A507CQ04_9FUNG</name>
<evidence type="ECO:0000313" key="3">
    <source>
        <dbReference type="Proteomes" id="UP000320475"/>
    </source>
</evidence>
<feature type="compositionally biased region" description="Basic and acidic residues" evidence="1">
    <location>
        <begin position="49"/>
        <end position="62"/>
    </location>
</feature>
<dbReference type="EMBL" id="QEAM01000335">
    <property type="protein sequence ID" value="TPX41219.1"/>
    <property type="molecule type" value="Genomic_DNA"/>
</dbReference>
<protein>
    <submittedName>
        <fullName evidence="2">Uncharacterized protein</fullName>
    </submittedName>
</protein>
<dbReference type="Proteomes" id="UP000320475">
    <property type="component" value="Unassembled WGS sequence"/>
</dbReference>
<accession>A0A507CQ04</accession>
<feature type="non-terminal residue" evidence="2">
    <location>
        <position position="69"/>
    </location>
</feature>
<sequence>MTSVASAEPTPTAVAPMASRSRVAAGLWTATKATIAITKFTAALEKEITTPASSRRDVKAREGPSFPLT</sequence>
<comment type="caution">
    <text evidence="2">The sequence shown here is derived from an EMBL/GenBank/DDBJ whole genome shotgun (WGS) entry which is preliminary data.</text>
</comment>
<evidence type="ECO:0000313" key="2">
    <source>
        <dbReference type="EMBL" id="TPX41219.1"/>
    </source>
</evidence>
<organism evidence="2 3">
    <name type="scientific">Synchytrium endobioticum</name>
    <dbReference type="NCBI Taxonomy" id="286115"/>
    <lineage>
        <taxon>Eukaryota</taxon>
        <taxon>Fungi</taxon>
        <taxon>Fungi incertae sedis</taxon>
        <taxon>Chytridiomycota</taxon>
        <taxon>Chytridiomycota incertae sedis</taxon>
        <taxon>Chytridiomycetes</taxon>
        <taxon>Synchytriales</taxon>
        <taxon>Synchytriaceae</taxon>
        <taxon>Synchytrium</taxon>
    </lineage>
</organism>
<reference evidence="2 3" key="1">
    <citation type="journal article" date="2019" name="Sci. Rep.">
        <title>Comparative genomics of chytrid fungi reveal insights into the obligate biotrophic and pathogenic lifestyle of Synchytrium endobioticum.</title>
        <authorList>
            <person name="van de Vossenberg B.T.L.H."/>
            <person name="Warris S."/>
            <person name="Nguyen H.D.T."/>
            <person name="van Gent-Pelzer M.P.E."/>
            <person name="Joly D.L."/>
            <person name="van de Geest H.C."/>
            <person name="Bonants P.J.M."/>
            <person name="Smith D.S."/>
            <person name="Levesque C.A."/>
            <person name="van der Lee T.A.J."/>
        </authorList>
    </citation>
    <scope>NUCLEOTIDE SEQUENCE [LARGE SCALE GENOMIC DNA]</scope>
    <source>
        <strain evidence="2 3">LEV6574</strain>
    </source>
</reference>
<evidence type="ECO:0000256" key="1">
    <source>
        <dbReference type="SAM" id="MobiDB-lite"/>
    </source>
</evidence>
<dbReference type="AlphaFoldDB" id="A0A507CQ04"/>
<gene>
    <name evidence="2" type="ORF">SeLEV6574_g06201</name>
</gene>
<feature type="region of interest" description="Disordered" evidence="1">
    <location>
        <begin position="49"/>
        <end position="69"/>
    </location>
</feature>
<proteinExistence type="predicted"/>